<reference evidence="2" key="1">
    <citation type="journal article" date="2019" name="Int. J. Syst. Evol. Microbiol.">
        <title>The Global Catalogue of Microorganisms (GCM) 10K type strain sequencing project: providing services to taxonomists for standard genome sequencing and annotation.</title>
        <authorList>
            <consortium name="The Broad Institute Genomics Platform"/>
            <consortium name="The Broad Institute Genome Sequencing Center for Infectious Disease"/>
            <person name="Wu L."/>
            <person name="Ma J."/>
        </authorList>
    </citation>
    <scope>NUCLEOTIDE SEQUENCE [LARGE SCALE GENOMIC DNA]</scope>
    <source>
        <strain evidence="2">KACC 11407</strain>
    </source>
</reference>
<evidence type="ECO:0000313" key="2">
    <source>
        <dbReference type="Proteomes" id="UP001596036"/>
    </source>
</evidence>
<keyword evidence="2" id="KW-1185">Reference proteome</keyword>
<evidence type="ECO:0000313" key="1">
    <source>
        <dbReference type="EMBL" id="MFC5568487.1"/>
    </source>
</evidence>
<organism evidence="1 2">
    <name type="scientific">Lysobacter yangpyeongensis</name>
    <dbReference type="NCBI Taxonomy" id="346182"/>
    <lineage>
        <taxon>Bacteria</taxon>
        <taxon>Pseudomonadati</taxon>
        <taxon>Pseudomonadota</taxon>
        <taxon>Gammaproteobacteria</taxon>
        <taxon>Lysobacterales</taxon>
        <taxon>Lysobacteraceae</taxon>
        <taxon>Lysobacter</taxon>
    </lineage>
</organism>
<dbReference type="EMBL" id="JBHSNM010000001">
    <property type="protein sequence ID" value="MFC5568487.1"/>
    <property type="molecule type" value="Genomic_DNA"/>
</dbReference>
<dbReference type="RefSeq" id="WP_386751966.1">
    <property type="nucleotide sequence ID" value="NZ_JBHSNM010000001.1"/>
</dbReference>
<protein>
    <submittedName>
        <fullName evidence="1">Uncharacterized protein</fullName>
    </submittedName>
</protein>
<proteinExistence type="predicted"/>
<gene>
    <name evidence="1" type="ORF">ACFPN1_00195</name>
</gene>
<comment type="caution">
    <text evidence="1">The sequence shown here is derived from an EMBL/GenBank/DDBJ whole genome shotgun (WGS) entry which is preliminary data.</text>
</comment>
<accession>A0ABW0SHH3</accession>
<sequence>MNLLSFATMGMVMQGGGGGGGNTPPGSAQIDIVVDTQNGKPKAEPDSAWVSPGGTIKWTCAEPFEIILKLLWSDERVTRKSNRKTGDQHTLEVTAGSVYGKYSYGIAVNGEEVDPDVIIGPRSHNQ</sequence>
<name>A0ABW0SHH3_9GAMM</name>
<dbReference type="Proteomes" id="UP001596036">
    <property type="component" value="Unassembled WGS sequence"/>
</dbReference>